<dbReference type="NCBIfam" id="NF047839">
    <property type="entry name" value="PspM_Rv2743c"/>
    <property type="match status" value="1"/>
</dbReference>
<dbReference type="InterPro" id="IPR057952">
    <property type="entry name" value="Rv2743c-like"/>
</dbReference>
<evidence type="ECO:0000313" key="3">
    <source>
        <dbReference type="Proteomes" id="UP000582646"/>
    </source>
</evidence>
<feature type="transmembrane region" description="Helical" evidence="1">
    <location>
        <begin position="94"/>
        <end position="113"/>
    </location>
</feature>
<dbReference type="RefSeq" id="WP_168545205.1">
    <property type="nucleotide sequence ID" value="NZ_BAAAKS010000004.1"/>
</dbReference>
<dbReference type="Pfam" id="PF25587">
    <property type="entry name" value="Rv2743c"/>
    <property type="match status" value="1"/>
</dbReference>
<evidence type="ECO:0000313" key="2">
    <source>
        <dbReference type="EMBL" id="NKY18137.1"/>
    </source>
</evidence>
<feature type="transmembrane region" description="Helical" evidence="1">
    <location>
        <begin position="69"/>
        <end position="88"/>
    </location>
</feature>
<keyword evidence="1" id="KW-0812">Transmembrane</keyword>
<keyword evidence="1" id="KW-1133">Transmembrane helix</keyword>
<protein>
    <submittedName>
        <fullName evidence="2">Uncharacterized protein</fullName>
    </submittedName>
</protein>
<organism evidence="2 3">
    <name type="scientific">Tsukamurella spumae</name>
    <dbReference type="NCBI Taxonomy" id="44753"/>
    <lineage>
        <taxon>Bacteria</taxon>
        <taxon>Bacillati</taxon>
        <taxon>Actinomycetota</taxon>
        <taxon>Actinomycetes</taxon>
        <taxon>Mycobacteriales</taxon>
        <taxon>Tsukamurellaceae</taxon>
        <taxon>Tsukamurella</taxon>
    </lineage>
</organism>
<sequence>MTDQRGRYRTDFSAVAASAGRMAASAITAASAAMDNAARAADEARDRAARRKDPKAAHQRSITRARHTVNGWAATTSTSAVVAVGGFATAAPVVGGTATAVTAAIAVPAAYAVRKLRRLRRTPAPPRTYARRALPARSSALHQPVRALAESEQEFLALMAVLSRSGALPPDALSELDDDAEASADAIASYAEQLADLERVVAGGGASAAYLRETFDEGRASLDEGVDAYREMVRSAATTVAAARRSLGSPARFDELSMATPRLQETAERLRAWAYGIAALPAVPSGYSPKSP</sequence>
<reference evidence="2 3" key="1">
    <citation type="submission" date="2020-04" db="EMBL/GenBank/DDBJ databases">
        <title>MicrobeNet Type strains.</title>
        <authorList>
            <person name="Nicholson A.C."/>
        </authorList>
    </citation>
    <scope>NUCLEOTIDE SEQUENCE [LARGE SCALE GENOMIC DNA]</scope>
    <source>
        <strain evidence="2 3">DSM 44113</strain>
    </source>
</reference>
<accession>A0A846WY36</accession>
<evidence type="ECO:0000256" key="1">
    <source>
        <dbReference type="SAM" id="Phobius"/>
    </source>
</evidence>
<proteinExistence type="predicted"/>
<keyword evidence="3" id="KW-1185">Reference proteome</keyword>
<gene>
    <name evidence="2" type="ORF">HF999_07125</name>
</gene>
<dbReference type="EMBL" id="JAAXOQ010000007">
    <property type="protein sequence ID" value="NKY18137.1"/>
    <property type="molecule type" value="Genomic_DNA"/>
</dbReference>
<dbReference type="Proteomes" id="UP000582646">
    <property type="component" value="Unassembled WGS sequence"/>
</dbReference>
<dbReference type="AlphaFoldDB" id="A0A846WY36"/>
<comment type="caution">
    <text evidence="2">The sequence shown here is derived from an EMBL/GenBank/DDBJ whole genome shotgun (WGS) entry which is preliminary data.</text>
</comment>
<name>A0A846WY36_9ACTN</name>
<keyword evidence="1" id="KW-0472">Membrane</keyword>